<keyword evidence="15" id="KW-1185">Reference proteome</keyword>
<dbReference type="SMART" id="SM00433">
    <property type="entry name" value="TOP2c"/>
    <property type="match status" value="1"/>
</dbReference>
<dbReference type="InterPro" id="IPR013759">
    <property type="entry name" value="Topo_IIA_B_C"/>
</dbReference>
<keyword evidence="4" id="KW-0479">Metal-binding</keyword>
<dbReference type="SUPFAM" id="SSF55874">
    <property type="entry name" value="ATPase domain of HSP90 chaperone/DNA topoisomerase II/histidine kinase"/>
    <property type="match status" value="1"/>
</dbReference>
<dbReference type="Gene3D" id="3.30.565.10">
    <property type="entry name" value="Histidine kinase-like ATPase, C-terminal domain"/>
    <property type="match status" value="1"/>
</dbReference>
<dbReference type="SUPFAM" id="SSF56719">
    <property type="entry name" value="Type II DNA topoisomerase"/>
    <property type="match status" value="1"/>
</dbReference>
<keyword evidence="5" id="KW-0547">Nucleotide-binding</keyword>
<keyword evidence="10 11" id="KW-0413">Isomerase</keyword>
<dbReference type="PANTHER" id="PTHR45866:SF4">
    <property type="entry name" value="DNA TOPOISOMERASE 4 SUBUNIT B"/>
    <property type="match status" value="1"/>
</dbReference>
<evidence type="ECO:0000256" key="10">
    <source>
        <dbReference type="ARBA" id="ARBA00023235"/>
    </source>
</evidence>
<dbReference type="EMBL" id="AATS01000001">
    <property type="protein sequence ID" value="EAU55851.1"/>
    <property type="molecule type" value="Genomic_DNA"/>
</dbReference>
<dbReference type="GO" id="GO:0005694">
    <property type="term" value="C:chromosome"/>
    <property type="evidence" value="ECO:0007669"/>
    <property type="project" value="InterPro"/>
</dbReference>
<dbReference type="Gene3D" id="3.90.199.10">
    <property type="entry name" value="Topoisomerase II, domain 5"/>
    <property type="match status" value="1"/>
</dbReference>
<dbReference type="HOGENOM" id="CLU_251839_0_0_0"/>
<dbReference type="PANTHER" id="PTHR45866">
    <property type="entry name" value="DNA GYRASE/TOPOISOMERASE SUBUNIT B"/>
    <property type="match status" value="1"/>
</dbReference>
<dbReference type="STRING" id="314344.AL013_03630"/>
<evidence type="ECO:0000256" key="2">
    <source>
        <dbReference type="ARBA" id="ARBA00001946"/>
    </source>
</evidence>
<feature type="domain" description="Topo IIA-type catalytic" evidence="13">
    <location>
        <begin position="707"/>
        <end position="1200"/>
    </location>
</feature>
<feature type="active site" description="O-(5'-phospho-DNA)-tyrosine intermediate" evidence="11">
    <location>
        <position position="795"/>
    </location>
</feature>
<protein>
    <recommendedName>
        <fullName evidence="3">DNA topoisomerase (ATP-hydrolyzing)</fullName>
        <ecNumber evidence="3">5.6.2.2</ecNumber>
    </recommendedName>
</protein>
<dbReference type="eggNOG" id="COG0188">
    <property type="taxonomic scope" value="Bacteria"/>
</dbReference>
<evidence type="ECO:0000313" key="15">
    <source>
        <dbReference type="Proteomes" id="UP000005297"/>
    </source>
</evidence>
<dbReference type="eggNOG" id="COG0187">
    <property type="taxonomic scope" value="Bacteria"/>
</dbReference>
<dbReference type="Gene3D" id="3.30.1360.40">
    <property type="match status" value="1"/>
</dbReference>
<dbReference type="PROSITE" id="PS52040">
    <property type="entry name" value="TOPO_IIA"/>
    <property type="match status" value="1"/>
</dbReference>
<dbReference type="InterPro" id="IPR001241">
    <property type="entry name" value="Topo_IIA"/>
</dbReference>
<name>Q0F3U0_9PROT</name>
<evidence type="ECO:0000256" key="3">
    <source>
        <dbReference type="ARBA" id="ARBA00012895"/>
    </source>
</evidence>
<dbReference type="CDD" id="cd16928">
    <property type="entry name" value="HATPase_GyrB-like"/>
    <property type="match status" value="1"/>
</dbReference>
<dbReference type="GO" id="GO:0006265">
    <property type="term" value="P:DNA topological change"/>
    <property type="evidence" value="ECO:0007669"/>
    <property type="project" value="UniProtKB-UniRule"/>
</dbReference>
<comment type="cofactor">
    <cofactor evidence="2">
        <name>Mg(2+)</name>
        <dbReference type="ChEBI" id="CHEBI:18420"/>
    </cofactor>
</comment>
<evidence type="ECO:0000256" key="9">
    <source>
        <dbReference type="ARBA" id="ARBA00023125"/>
    </source>
</evidence>
<dbReference type="NCBIfam" id="TIGR01062">
    <property type="entry name" value="parC_Gneg"/>
    <property type="match status" value="1"/>
</dbReference>
<dbReference type="InterPro" id="IPR020568">
    <property type="entry name" value="Ribosomal_Su5_D2-typ_SF"/>
</dbReference>
<dbReference type="InterPro" id="IPR002288">
    <property type="entry name" value="DNA_gyrase_B_C"/>
</dbReference>
<reference evidence="14 15" key="1">
    <citation type="submission" date="2006-09" db="EMBL/GenBank/DDBJ databases">
        <authorList>
            <person name="Emerson D."/>
            <person name="Ferriera S."/>
            <person name="Johnson J."/>
            <person name="Kravitz S."/>
            <person name="Halpern A."/>
            <person name="Remington K."/>
            <person name="Beeson K."/>
            <person name="Tran B."/>
            <person name="Rogers Y.-H."/>
            <person name="Friedman R."/>
            <person name="Venter J.C."/>
        </authorList>
    </citation>
    <scope>NUCLEOTIDE SEQUENCE [LARGE SCALE GENOMIC DNA]</scope>
    <source>
        <strain evidence="14 15">PV-1</strain>
    </source>
</reference>
<comment type="caution">
    <text evidence="14">The sequence shown here is derived from an EMBL/GenBank/DDBJ whole genome shotgun (WGS) entry which is preliminary data.</text>
</comment>
<proteinExistence type="predicted"/>
<keyword evidence="8 11" id="KW-0799">Topoisomerase</keyword>
<evidence type="ECO:0000256" key="1">
    <source>
        <dbReference type="ARBA" id="ARBA00000185"/>
    </source>
</evidence>
<dbReference type="Pfam" id="PF01751">
    <property type="entry name" value="Toprim"/>
    <property type="match status" value="1"/>
</dbReference>
<dbReference type="Pfam" id="PF00521">
    <property type="entry name" value="DNA_topoisoIV"/>
    <property type="match status" value="1"/>
</dbReference>
<dbReference type="Pfam" id="PF02518">
    <property type="entry name" value="HATPase_c"/>
    <property type="match status" value="1"/>
</dbReference>
<keyword evidence="7" id="KW-0460">Magnesium</keyword>
<evidence type="ECO:0000256" key="7">
    <source>
        <dbReference type="ARBA" id="ARBA00022842"/>
    </source>
</evidence>
<dbReference type="InterPro" id="IPR035516">
    <property type="entry name" value="Gyrase/topoIV_suA_C"/>
</dbReference>
<dbReference type="InterPro" id="IPR002205">
    <property type="entry name" value="Topo_IIA_dom_A"/>
</dbReference>
<dbReference type="InterPro" id="IPR036890">
    <property type="entry name" value="HATPase_C_sf"/>
</dbReference>
<evidence type="ECO:0000313" key="14">
    <source>
        <dbReference type="EMBL" id="EAU55851.1"/>
    </source>
</evidence>
<dbReference type="Proteomes" id="UP000005297">
    <property type="component" value="Unassembled WGS sequence"/>
</dbReference>
<evidence type="ECO:0000256" key="11">
    <source>
        <dbReference type="PROSITE-ProRule" id="PRU01384"/>
    </source>
</evidence>
<dbReference type="NCBIfam" id="NF004044">
    <property type="entry name" value="PRK05561.1"/>
    <property type="match status" value="1"/>
</dbReference>
<dbReference type="FunCoup" id="Q0F3U0">
    <property type="interactions" value="158"/>
</dbReference>
<dbReference type="InParanoid" id="Q0F3U0"/>
<dbReference type="GO" id="GO:0003677">
    <property type="term" value="F:DNA binding"/>
    <property type="evidence" value="ECO:0007669"/>
    <property type="project" value="UniProtKB-UniRule"/>
</dbReference>
<dbReference type="SMART" id="SM00387">
    <property type="entry name" value="HATPase_c"/>
    <property type="match status" value="1"/>
</dbReference>
<dbReference type="PRINTS" id="PR00418">
    <property type="entry name" value="TPI2FAMILY"/>
</dbReference>
<dbReference type="Gene3D" id="3.40.50.670">
    <property type="match status" value="1"/>
</dbReference>
<evidence type="ECO:0000259" key="13">
    <source>
        <dbReference type="PROSITE" id="PS52040"/>
    </source>
</evidence>
<dbReference type="Pfam" id="PF00204">
    <property type="entry name" value="DNA_gyraseB"/>
    <property type="match status" value="1"/>
</dbReference>
<dbReference type="InterPro" id="IPR018522">
    <property type="entry name" value="TopoIIA_CS"/>
</dbReference>
<dbReference type="GO" id="GO:0046872">
    <property type="term" value="F:metal ion binding"/>
    <property type="evidence" value="ECO:0007669"/>
    <property type="project" value="UniProtKB-KW"/>
</dbReference>
<dbReference type="InterPro" id="IPR013758">
    <property type="entry name" value="Topo_IIA_A/C_ab"/>
</dbReference>
<dbReference type="InterPro" id="IPR003594">
    <property type="entry name" value="HATPase_dom"/>
</dbReference>
<dbReference type="Pfam" id="PF00986">
    <property type="entry name" value="DNA_gyraseB_C"/>
    <property type="match status" value="1"/>
</dbReference>
<dbReference type="CDD" id="cd00187">
    <property type="entry name" value="TOP4c"/>
    <property type="match status" value="1"/>
</dbReference>
<sequence length="1441" mass="159744">MHAFCSICRQMTKAENYKKGTLSMSADYDIDSIKDLDGIAHIQLRPNMYSDTSKELGCHHIAQEVLDNCGDEAIGGFCSRIVVELESDNVISITDNGRGIPVKENAAGMSGVELVLSKDKAGGKFDHDAYKVSGGLHGVGITVTNALSSWLEATVKRDGGEFTMRFENGRAVDKLKQVGTVGPRTHGTQIRFSPNPKYYESPKFRVQQVRQQAMDKAILIPGLEVIFKAPGLADERFCFKNGLSEFMTSQMEGTPVFEFTGQLGDMEKVHWHFASFEEAIPVYVRSYANTIPTPLGGTHEKGFQAGLIKAVREYIDMRPELKKALGRSTRIAPSDVMANSQLGLSVYIQDISFKGQTKQELTSAEASKFVGGVIHDSATLWLNRDAELSDAWVKLIIDRAAARAAAENGKAKKVDRKTFTGRTPLPGKLLDCRSNDIEHTELYLVEGDSAGGSAKQANDRDLQAIFPLKGKILNCEGVTSEDASNSEAVADLITAIGTGIGEHCDIEKRRYGKIVVMTDADIDGSHIQTLLFTFFWRQMRPMVEAGRVYIVQPPLYGVTIGKQKHYAQSEDELDGLKAMALAEGKKIEYIRYKGLGEMNPPELKETCMDYENRVLVQVSPEDARRMDALMTKLMGDDAGQRRDLLMGKEIEDAEFVTDPFDVTDDAEDAVACFKPYDSGNNTIAPFETVFRELYRSYGLKVVGDRAIPDVRDGMKPVHRRILYAMEMLKLRSNTKTKKSARVVGDVIGKYHPHGDSAVYGAMVRMAQPWVMRYPLIDGQGNFGSIDGDSAAAMRYTEARMTPIAEAILSGDLKDGITMYQPNYDDQDKEPMVLPAPFPLVMMNSSTGNPAVGFKTEIPSHNLTELLGACIALAKKRGRTGAMESPTDFRDVRKHITAPDFPGGGIIANTHEELEAMYAKGYGKMLLRSKWHVETLPKGLWQIVVTEIPYGIEKSPLLIEMGARISDKTIAESRQLPMIDDLRDESSAEDGIRIVLFPKSRNLDPEQIMLHLFSATNLQVTIQYATYALEKWHDTPNGERYRLPSLFPLDKMIRSFLDYRQELVMSRAKVRLAEITARLHILDGLLLAYPNIREIVEIILDNDEPRPIIMEKYSLTEIQTDAILAIRLSQLRKLEQMKLQGEHDRLSEEAAGLHQVLDDDAHRWKHITGELRDALKKFGDERRTIVDPDAPKSRPMSREQIVSREPVTAILSKQGWLKGMRGSSIDVSSVRFRESDKLLDSAAGHTTDQLILIGRTGRAFSMLAADLPSGRGNGEPVSKHFVFSINEAPTRMVMVKPDAEYLVATTAGHAFRAMGSDMVSANKKGKAFINFPASSRLLCIREIEAAHDAFAFIDSYGRMAVILKDEFPLLGKGKGLTAVAMKKGSKGLRDAAPITLKEGIRVGTKKRATTITTEEIEAEYLVPRAKAPKSLPMAAVNGMVVF</sequence>
<organism evidence="14 15">
    <name type="scientific">Mariprofundus ferrooxydans PV-1</name>
    <dbReference type="NCBI Taxonomy" id="314345"/>
    <lineage>
        <taxon>Bacteria</taxon>
        <taxon>Pseudomonadati</taxon>
        <taxon>Pseudomonadota</taxon>
        <taxon>Candidatius Mariprofundia</taxon>
        <taxon>Mariprofundales</taxon>
        <taxon>Mariprofundaceae</taxon>
        <taxon>Mariprofundus</taxon>
    </lineage>
</organism>
<dbReference type="InterPro" id="IPR014721">
    <property type="entry name" value="Ribsml_uS5_D2-typ_fold_subgr"/>
</dbReference>
<dbReference type="Gene3D" id="3.30.230.10">
    <property type="match status" value="1"/>
</dbReference>
<dbReference type="InterPro" id="IPR013506">
    <property type="entry name" value="Topo_IIA_bsu_dom2"/>
</dbReference>
<dbReference type="GO" id="GO:0005524">
    <property type="term" value="F:ATP binding"/>
    <property type="evidence" value="ECO:0007669"/>
    <property type="project" value="UniProtKB-KW"/>
</dbReference>
<evidence type="ECO:0000256" key="5">
    <source>
        <dbReference type="ARBA" id="ARBA00022741"/>
    </source>
</evidence>
<dbReference type="SUPFAM" id="SSF54211">
    <property type="entry name" value="Ribosomal protein S5 domain 2-like"/>
    <property type="match status" value="1"/>
</dbReference>
<dbReference type="InterPro" id="IPR005737">
    <property type="entry name" value="TopoIV_B_Gneg"/>
</dbReference>
<dbReference type="InterPro" id="IPR013760">
    <property type="entry name" value="Topo_IIA-like_dom_sf"/>
</dbReference>
<dbReference type="PRINTS" id="PR01098">
    <property type="entry name" value="TOPISMRASE4B"/>
</dbReference>
<dbReference type="PROSITE" id="PS50880">
    <property type="entry name" value="TOPRIM"/>
    <property type="match status" value="1"/>
</dbReference>
<dbReference type="SMART" id="SM00434">
    <property type="entry name" value="TOP4c"/>
    <property type="match status" value="1"/>
</dbReference>
<dbReference type="InterPro" id="IPR013757">
    <property type="entry name" value="Topo_IIA_A_a_sf"/>
</dbReference>
<dbReference type="CDD" id="cd00329">
    <property type="entry name" value="TopoII_MutL_Trans"/>
    <property type="match status" value="1"/>
</dbReference>
<feature type="domain" description="Toprim" evidence="12">
    <location>
        <begin position="440"/>
        <end position="554"/>
    </location>
</feature>
<accession>Q0F3U0</accession>
<dbReference type="Gene3D" id="2.120.10.90">
    <property type="entry name" value="DNA gyrase/topoisomerase IV, subunit A, C-terminal"/>
    <property type="match status" value="1"/>
</dbReference>
<dbReference type="EC" id="5.6.2.2" evidence="3"/>
<keyword evidence="6" id="KW-0067">ATP-binding</keyword>
<gene>
    <name evidence="14" type="ORF">SPV1_03503</name>
</gene>
<dbReference type="PROSITE" id="PS00177">
    <property type="entry name" value="TOPOISOMERASE_II"/>
    <property type="match status" value="1"/>
</dbReference>
<evidence type="ECO:0000256" key="4">
    <source>
        <dbReference type="ARBA" id="ARBA00022723"/>
    </source>
</evidence>
<comment type="catalytic activity">
    <reaction evidence="1 11">
        <text>ATP-dependent breakage, passage and rejoining of double-stranded DNA.</text>
        <dbReference type="EC" id="5.6.2.2"/>
    </reaction>
</comment>
<evidence type="ECO:0000256" key="8">
    <source>
        <dbReference type="ARBA" id="ARBA00023029"/>
    </source>
</evidence>
<dbReference type="Gene3D" id="1.10.268.10">
    <property type="entry name" value="Topoisomerase, domain 3"/>
    <property type="match status" value="1"/>
</dbReference>
<evidence type="ECO:0000256" key="6">
    <source>
        <dbReference type="ARBA" id="ARBA00022840"/>
    </source>
</evidence>
<keyword evidence="9 11" id="KW-0238">DNA-binding</keyword>
<evidence type="ECO:0000259" key="12">
    <source>
        <dbReference type="PROSITE" id="PS50880"/>
    </source>
</evidence>
<dbReference type="InterPro" id="IPR006171">
    <property type="entry name" value="TOPRIM_dom"/>
</dbReference>
<dbReference type="SUPFAM" id="SSF101904">
    <property type="entry name" value="GyrA/ParC C-terminal domain-like"/>
    <property type="match status" value="1"/>
</dbReference>
<dbReference type="GO" id="GO:0003918">
    <property type="term" value="F:DNA topoisomerase type II (double strand cut, ATP-hydrolyzing) activity"/>
    <property type="evidence" value="ECO:0007669"/>
    <property type="project" value="UniProtKB-EC"/>
</dbReference>